<dbReference type="Proteomes" id="UP000019335">
    <property type="component" value="Chromosome 9"/>
</dbReference>
<evidence type="ECO:0000313" key="3">
    <source>
        <dbReference type="EMBL" id="EWM26046.1"/>
    </source>
</evidence>
<proteinExistence type="predicted"/>
<keyword evidence="2" id="KW-0732">Signal</keyword>
<organism evidence="3 4">
    <name type="scientific">Nannochloropsis gaditana</name>
    <dbReference type="NCBI Taxonomy" id="72520"/>
    <lineage>
        <taxon>Eukaryota</taxon>
        <taxon>Sar</taxon>
        <taxon>Stramenopiles</taxon>
        <taxon>Ochrophyta</taxon>
        <taxon>Eustigmatophyceae</taxon>
        <taxon>Eustigmatales</taxon>
        <taxon>Monodopsidaceae</taxon>
        <taxon>Nannochloropsis</taxon>
    </lineage>
</organism>
<evidence type="ECO:0000256" key="1">
    <source>
        <dbReference type="SAM" id="MobiDB-lite"/>
    </source>
</evidence>
<accession>W7TZH6</accession>
<gene>
    <name evidence="3" type="ORF">Naga_101267g1</name>
</gene>
<dbReference type="EMBL" id="AZIL01000755">
    <property type="protein sequence ID" value="EWM26046.1"/>
    <property type="molecule type" value="Genomic_DNA"/>
</dbReference>
<evidence type="ECO:0000313" key="4">
    <source>
        <dbReference type="Proteomes" id="UP000019335"/>
    </source>
</evidence>
<keyword evidence="4" id="KW-1185">Reference proteome</keyword>
<feature type="chain" id="PRO_5004901375" description="Secreted protein" evidence="2">
    <location>
        <begin position="29"/>
        <end position="103"/>
    </location>
</feature>
<name>W7TZH6_9STRA</name>
<feature type="region of interest" description="Disordered" evidence="1">
    <location>
        <begin position="79"/>
        <end position="103"/>
    </location>
</feature>
<evidence type="ECO:0008006" key="5">
    <source>
        <dbReference type="Google" id="ProtNLM"/>
    </source>
</evidence>
<sequence>MYVHFTTAFFVVLPFIFLSTLWSHSSLGFPHSTPKLSQSHVAIHYCSGRKTVPVSADCSPILASRKGFEHPETRGAFLPSQSCNSSFGLTRPPSRLMSRRVPR</sequence>
<protein>
    <recommendedName>
        <fullName evidence="5">Secreted protein</fullName>
    </recommendedName>
</protein>
<feature type="signal peptide" evidence="2">
    <location>
        <begin position="1"/>
        <end position="28"/>
    </location>
</feature>
<dbReference type="AlphaFoldDB" id="W7TZH6"/>
<evidence type="ECO:0000256" key="2">
    <source>
        <dbReference type="SAM" id="SignalP"/>
    </source>
</evidence>
<reference evidence="3 4" key="1">
    <citation type="journal article" date="2014" name="Mol. Plant">
        <title>Chromosome Scale Genome Assembly and Transcriptome Profiling of Nannochloropsis gaditana in Nitrogen Depletion.</title>
        <authorList>
            <person name="Corteggiani Carpinelli E."/>
            <person name="Telatin A."/>
            <person name="Vitulo N."/>
            <person name="Forcato C."/>
            <person name="D'Angelo M."/>
            <person name="Schiavon R."/>
            <person name="Vezzi A."/>
            <person name="Giacometti G.M."/>
            <person name="Morosinotto T."/>
            <person name="Valle G."/>
        </authorList>
    </citation>
    <scope>NUCLEOTIDE SEQUENCE [LARGE SCALE GENOMIC DNA]</scope>
    <source>
        <strain evidence="3 4">B-31</strain>
    </source>
</reference>
<feature type="compositionally biased region" description="Polar residues" evidence="1">
    <location>
        <begin position="79"/>
        <end position="88"/>
    </location>
</feature>
<comment type="caution">
    <text evidence="3">The sequence shown here is derived from an EMBL/GenBank/DDBJ whole genome shotgun (WGS) entry which is preliminary data.</text>
</comment>